<sequence>MNGKLVLILAVIVCSLWFTECCEPDQAQYGCKFSGTTCTCGNGCKTEEELKRMFSHALCERHLHTDSSRLRIYVQMRRNWVLWSKM</sequence>
<gene>
    <name evidence="2" type="ORF">LSINAPIS_LOCUS15419</name>
</gene>
<proteinExistence type="predicted"/>
<evidence type="ECO:0000313" key="3">
    <source>
        <dbReference type="Proteomes" id="UP000324832"/>
    </source>
</evidence>
<reference evidence="2 3" key="1">
    <citation type="submission" date="2017-07" db="EMBL/GenBank/DDBJ databases">
        <authorList>
            <person name="Talla V."/>
            <person name="Backstrom N."/>
        </authorList>
    </citation>
    <scope>NUCLEOTIDE SEQUENCE [LARGE SCALE GENOMIC DNA]</scope>
</reference>
<feature type="chain" id="PRO_5023023850" evidence="1">
    <location>
        <begin position="22"/>
        <end position="86"/>
    </location>
</feature>
<organism evidence="2 3">
    <name type="scientific">Leptidea sinapis</name>
    <dbReference type="NCBI Taxonomy" id="189913"/>
    <lineage>
        <taxon>Eukaryota</taxon>
        <taxon>Metazoa</taxon>
        <taxon>Ecdysozoa</taxon>
        <taxon>Arthropoda</taxon>
        <taxon>Hexapoda</taxon>
        <taxon>Insecta</taxon>
        <taxon>Pterygota</taxon>
        <taxon>Neoptera</taxon>
        <taxon>Endopterygota</taxon>
        <taxon>Lepidoptera</taxon>
        <taxon>Glossata</taxon>
        <taxon>Ditrysia</taxon>
        <taxon>Papilionoidea</taxon>
        <taxon>Pieridae</taxon>
        <taxon>Dismorphiinae</taxon>
        <taxon>Leptidea</taxon>
    </lineage>
</organism>
<dbReference type="EMBL" id="FZQP02007055">
    <property type="protein sequence ID" value="VVD05973.1"/>
    <property type="molecule type" value="Genomic_DNA"/>
</dbReference>
<evidence type="ECO:0000256" key="1">
    <source>
        <dbReference type="SAM" id="SignalP"/>
    </source>
</evidence>
<evidence type="ECO:0000313" key="2">
    <source>
        <dbReference type="EMBL" id="VVD05973.1"/>
    </source>
</evidence>
<dbReference type="AlphaFoldDB" id="A0A5E4R9M6"/>
<keyword evidence="3" id="KW-1185">Reference proteome</keyword>
<dbReference type="Proteomes" id="UP000324832">
    <property type="component" value="Unassembled WGS sequence"/>
</dbReference>
<accession>A0A5E4R9M6</accession>
<name>A0A5E4R9M6_9NEOP</name>
<protein>
    <submittedName>
        <fullName evidence="2">Uncharacterized protein</fullName>
    </submittedName>
</protein>
<keyword evidence="1" id="KW-0732">Signal</keyword>
<feature type="signal peptide" evidence="1">
    <location>
        <begin position="1"/>
        <end position="21"/>
    </location>
</feature>